<dbReference type="Proteomes" id="UP000554482">
    <property type="component" value="Unassembled WGS sequence"/>
</dbReference>
<feature type="transmembrane region" description="Helical" evidence="19">
    <location>
        <begin position="12"/>
        <end position="31"/>
    </location>
</feature>
<dbReference type="InterPro" id="IPR017441">
    <property type="entry name" value="Protein_kinase_ATP_BS"/>
</dbReference>
<evidence type="ECO:0000256" key="2">
    <source>
        <dbReference type="ARBA" id="ARBA00012513"/>
    </source>
</evidence>
<dbReference type="SUPFAM" id="SSF56112">
    <property type="entry name" value="Protein kinase-like (PK-like)"/>
    <property type="match status" value="1"/>
</dbReference>
<evidence type="ECO:0000256" key="9">
    <source>
        <dbReference type="ARBA" id="ARBA00022777"/>
    </source>
</evidence>
<comment type="caution">
    <text evidence="21">The sequence shown here is derived from an EMBL/GenBank/DDBJ whole genome shotgun (WGS) entry which is preliminary data.</text>
</comment>
<gene>
    <name evidence="21" type="ORF">FRX31_026012</name>
</gene>
<dbReference type="PROSITE" id="PS00107">
    <property type="entry name" value="PROTEIN_KINASE_ATP"/>
    <property type="match status" value="1"/>
</dbReference>
<evidence type="ECO:0000256" key="1">
    <source>
        <dbReference type="ARBA" id="ARBA00004479"/>
    </source>
</evidence>
<evidence type="ECO:0000256" key="13">
    <source>
        <dbReference type="ARBA" id="ARBA00023157"/>
    </source>
</evidence>
<evidence type="ECO:0000256" key="17">
    <source>
        <dbReference type="ARBA" id="ARBA00048679"/>
    </source>
</evidence>
<evidence type="ECO:0000256" key="4">
    <source>
        <dbReference type="ARBA" id="ARBA00022536"/>
    </source>
</evidence>
<dbReference type="OrthoDB" id="544400at2759"/>
<dbReference type="GO" id="GO:0005524">
    <property type="term" value="F:ATP binding"/>
    <property type="evidence" value="ECO:0007669"/>
    <property type="project" value="UniProtKB-UniRule"/>
</dbReference>
<sequence>MFADDISLGWKVIIIGSSGVGGLLLSLFLLYKKVFHSLYYLIFTRWRNETKDSKNVEVLLERYGCLALQRYKYSDIMAMTKSFKHKLGQGGYGCVFKGTLRNDGRLVAVKVLNESKGNGEEFINEVATIGKTNHVNVVTLLGFCIEGNKRALVYEFMPNGSLE</sequence>
<evidence type="ECO:0000313" key="21">
    <source>
        <dbReference type="EMBL" id="KAF5184401.1"/>
    </source>
</evidence>
<keyword evidence="14 21" id="KW-0675">Receptor</keyword>
<dbReference type="GO" id="GO:0016020">
    <property type="term" value="C:membrane"/>
    <property type="evidence" value="ECO:0007669"/>
    <property type="project" value="UniProtKB-SubCell"/>
</dbReference>
<keyword evidence="6 19" id="KW-0812">Transmembrane</keyword>
<evidence type="ECO:0000256" key="3">
    <source>
        <dbReference type="ARBA" id="ARBA00022527"/>
    </source>
</evidence>
<dbReference type="AlphaFoldDB" id="A0A7J6VI64"/>
<keyword evidence="22" id="KW-1185">Reference proteome</keyword>
<dbReference type="FunFam" id="3.30.200.20:FF:000059">
    <property type="entry name" value="S-receptor-like serine/threonine-protein kinase"/>
    <property type="match status" value="1"/>
</dbReference>
<dbReference type="PANTHER" id="PTHR27009">
    <property type="entry name" value="RUST RESISTANCE KINASE LR10-RELATED"/>
    <property type="match status" value="1"/>
</dbReference>
<dbReference type="InterPro" id="IPR001245">
    <property type="entry name" value="Ser-Thr/Tyr_kinase_cat_dom"/>
</dbReference>
<dbReference type="InterPro" id="IPR011009">
    <property type="entry name" value="Kinase-like_dom_sf"/>
</dbReference>
<keyword evidence="12 19" id="KW-0472">Membrane</keyword>
<evidence type="ECO:0000256" key="6">
    <source>
        <dbReference type="ARBA" id="ARBA00022692"/>
    </source>
</evidence>
<evidence type="ECO:0000256" key="11">
    <source>
        <dbReference type="ARBA" id="ARBA00022989"/>
    </source>
</evidence>
<name>A0A7J6VI64_THATH</name>
<dbReference type="PROSITE" id="PS50011">
    <property type="entry name" value="PROTEIN_KINASE_DOM"/>
    <property type="match status" value="1"/>
</dbReference>
<comment type="catalytic activity">
    <reaction evidence="17">
        <text>L-seryl-[protein] + ATP = O-phospho-L-seryl-[protein] + ADP + H(+)</text>
        <dbReference type="Rhea" id="RHEA:17989"/>
        <dbReference type="Rhea" id="RHEA-COMP:9863"/>
        <dbReference type="Rhea" id="RHEA-COMP:11604"/>
        <dbReference type="ChEBI" id="CHEBI:15378"/>
        <dbReference type="ChEBI" id="CHEBI:29999"/>
        <dbReference type="ChEBI" id="CHEBI:30616"/>
        <dbReference type="ChEBI" id="CHEBI:83421"/>
        <dbReference type="ChEBI" id="CHEBI:456216"/>
        <dbReference type="EC" id="2.7.11.1"/>
    </reaction>
</comment>
<keyword evidence="15" id="KW-0325">Glycoprotein</keyword>
<feature type="binding site" evidence="18">
    <location>
        <position position="110"/>
    </location>
    <ligand>
        <name>ATP</name>
        <dbReference type="ChEBI" id="CHEBI:30616"/>
    </ligand>
</feature>
<dbReference type="GO" id="GO:0004674">
    <property type="term" value="F:protein serine/threonine kinase activity"/>
    <property type="evidence" value="ECO:0007669"/>
    <property type="project" value="UniProtKB-KW"/>
</dbReference>
<evidence type="ECO:0000256" key="14">
    <source>
        <dbReference type="ARBA" id="ARBA00023170"/>
    </source>
</evidence>
<evidence type="ECO:0000313" key="22">
    <source>
        <dbReference type="Proteomes" id="UP000554482"/>
    </source>
</evidence>
<dbReference type="EMBL" id="JABWDY010032156">
    <property type="protein sequence ID" value="KAF5184401.1"/>
    <property type="molecule type" value="Genomic_DNA"/>
</dbReference>
<keyword evidence="13" id="KW-1015">Disulfide bond</keyword>
<keyword evidence="4" id="KW-0245">EGF-like domain</keyword>
<keyword evidence="8 18" id="KW-0547">Nucleotide-binding</keyword>
<evidence type="ECO:0000256" key="5">
    <source>
        <dbReference type="ARBA" id="ARBA00022679"/>
    </source>
</evidence>
<reference evidence="21 22" key="1">
    <citation type="submission" date="2020-06" db="EMBL/GenBank/DDBJ databases">
        <title>Transcriptomic and genomic resources for Thalictrum thalictroides and T. hernandezii: Facilitating candidate gene discovery in an emerging model plant lineage.</title>
        <authorList>
            <person name="Arias T."/>
            <person name="Riano-Pachon D.M."/>
            <person name="Di Stilio V.S."/>
        </authorList>
    </citation>
    <scope>NUCLEOTIDE SEQUENCE [LARGE SCALE GENOMIC DNA]</scope>
    <source>
        <strain evidence="22">cv. WT478/WT964</strain>
        <tissue evidence="21">Leaves</tissue>
    </source>
</reference>
<dbReference type="InterPro" id="IPR045874">
    <property type="entry name" value="LRK10/LRL21-25-like"/>
</dbReference>
<evidence type="ECO:0000259" key="20">
    <source>
        <dbReference type="PROSITE" id="PS50011"/>
    </source>
</evidence>
<evidence type="ECO:0000256" key="16">
    <source>
        <dbReference type="ARBA" id="ARBA00047899"/>
    </source>
</evidence>
<feature type="non-terminal residue" evidence="21">
    <location>
        <position position="1"/>
    </location>
</feature>
<comment type="subcellular location">
    <subcellularLocation>
        <location evidence="1">Membrane</location>
        <topology evidence="1">Single-pass type I membrane protein</topology>
    </subcellularLocation>
</comment>
<dbReference type="InterPro" id="IPR000719">
    <property type="entry name" value="Prot_kinase_dom"/>
</dbReference>
<evidence type="ECO:0000256" key="18">
    <source>
        <dbReference type="PROSITE-ProRule" id="PRU10141"/>
    </source>
</evidence>
<proteinExistence type="predicted"/>
<dbReference type="Gene3D" id="3.30.200.20">
    <property type="entry name" value="Phosphorylase Kinase, domain 1"/>
    <property type="match status" value="1"/>
</dbReference>
<organism evidence="21 22">
    <name type="scientific">Thalictrum thalictroides</name>
    <name type="common">Rue-anemone</name>
    <name type="synonym">Anemone thalictroides</name>
    <dbReference type="NCBI Taxonomy" id="46969"/>
    <lineage>
        <taxon>Eukaryota</taxon>
        <taxon>Viridiplantae</taxon>
        <taxon>Streptophyta</taxon>
        <taxon>Embryophyta</taxon>
        <taxon>Tracheophyta</taxon>
        <taxon>Spermatophyta</taxon>
        <taxon>Magnoliopsida</taxon>
        <taxon>Ranunculales</taxon>
        <taxon>Ranunculaceae</taxon>
        <taxon>Thalictroideae</taxon>
        <taxon>Thalictrum</taxon>
    </lineage>
</organism>
<evidence type="ECO:0000256" key="10">
    <source>
        <dbReference type="ARBA" id="ARBA00022840"/>
    </source>
</evidence>
<dbReference type="Pfam" id="PF07714">
    <property type="entry name" value="PK_Tyr_Ser-Thr"/>
    <property type="match status" value="1"/>
</dbReference>
<accession>A0A7J6VI64</accession>
<evidence type="ECO:0000256" key="8">
    <source>
        <dbReference type="ARBA" id="ARBA00022741"/>
    </source>
</evidence>
<protein>
    <recommendedName>
        <fullName evidence="2">non-specific serine/threonine protein kinase</fullName>
        <ecNumber evidence="2">2.7.11.1</ecNumber>
    </recommendedName>
</protein>
<evidence type="ECO:0000256" key="15">
    <source>
        <dbReference type="ARBA" id="ARBA00023180"/>
    </source>
</evidence>
<evidence type="ECO:0000256" key="19">
    <source>
        <dbReference type="SAM" id="Phobius"/>
    </source>
</evidence>
<comment type="catalytic activity">
    <reaction evidence="16">
        <text>L-threonyl-[protein] + ATP = O-phospho-L-threonyl-[protein] + ADP + H(+)</text>
        <dbReference type="Rhea" id="RHEA:46608"/>
        <dbReference type="Rhea" id="RHEA-COMP:11060"/>
        <dbReference type="Rhea" id="RHEA-COMP:11605"/>
        <dbReference type="ChEBI" id="CHEBI:15378"/>
        <dbReference type="ChEBI" id="CHEBI:30013"/>
        <dbReference type="ChEBI" id="CHEBI:30616"/>
        <dbReference type="ChEBI" id="CHEBI:61977"/>
        <dbReference type="ChEBI" id="CHEBI:456216"/>
        <dbReference type="EC" id="2.7.11.1"/>
    </reaction>
</comment>
<evidence type="ECO:0000256" key="12">
    <source>
        <dbReference type="ARBA" id="ARBA00023136"/>
    </source>
</evidence>
<dbReference type="EC" id="2.7.11.1" evidence="2"/>
<keyword evidence="7" id="KW-0732">Signal</keyword>
<keyword evidence="11 19" id="KW-1133">Transmembrane helix</keyword>
<keyword evidence="3" id="KW-0723">Serine/threonine-protein kinase</keyword>
<feature type="domain" description="Protein kinase" evidence="20">
    <location>
        <begin position="81"/>
        <end position="163"/>
    </location>
</feature>
<evidence type="ECO:0000256" key="7">
    <source>
        <dbReference type="ARBA" id="ARBA00022729"/>
    </source>
</evidence>
<keyword evidence="5" id="KW-0808">Transferase</keyword>
<keyword evidence="10 18" id="KW-0067">ATP-binding</keyword>
<keyword evidence="9 21" id="KW-0418">Kinase</keyword>